<feature type="chain" id="PRO_5008632142" evidence="1">
    <location>
        <begin position="27"/>
        <end position="144"/>
    </location>
</feature>
<dbReference type="AlphaFoldDB" id="A0A1B9NU22"/>
<name>A0A1B9NU22_ALILO</name>
<feature type="signal peptide" evidence="1">
    <location>
        <begin position="1"/>
        <end position="26"/>
    </location>
</feature>
<reference evidence="2 3" key="1">
    <citation type="submission" date="2016-06" db="EMBL/GenBank/DDBJ databases">
        <authorList>
            <person name="Kjaerup R.B."/>
            <person name="Dalgaard T.S."/>
            <person name="Juul-Madsen H.R."/>
        </authorList>
    </citation>
    <scope>NUCLEOTIDE SEQUENCE [LARGE SCALE GENOMIC DNA]</scope>
    <source>
        <strain evidence="2 3">1S159</strain>
    </source>
</reference>
<evidence type="ECO:0000313" key="3">
    <source>
        <dbReference type="Proteomes" id="UP000093523"/>
    </source>
</evidence>
<gene>
    <name evidence="2" type="ORF">A6E04_19510</name>
</gene>
<evidence type="ECO:0000313" key="2">
    <source>
        <dbReference type="EMBL" id="OCH17203.1"/>
    </source>
</evidence>
<dbReference type="STRING" id="688.A6E04_19510"/>
<dbReference type="EMBL" id="MAJU01000031">
    <property type="protein sequence ID" value="OCH17203.1"/>
    <property type="molecule type" value="Genomic_DNA"/>
</dbReference>
<proteinExistence type="predicted"/>
<dbReference type="OrthoDB" id="5919021at2"/>
<organism evidence="2 3">
    <name type="scientific">Aliivibrio logei</name>
    <name type="common">Vibrio logei</name>
    <dbReference type="NCBI Taxonomy" id="688"/>
    <lineage>
        <taxon>Bacteria</taxon>
        <taxon>Pseudomonadati</taxon>
        <taxon>Pseudomonadota</taxon>
        <taxon>Gammaproteobacteria</taxon>
        <taxon>Vibrionales</taxon>
        <taxon>Vibrionaceae</taxon>
        <taxon>Aliivibrio</taxon>
    </lineage>
</organism>
<sequence length="144" mass="15833">MFTSFSKWLVTSVTLMALVLSSVAYSYPMKMEGMTMNTQMNTAQDSDAMYDCMPEHHSTQSNTSDNDPNNYIQCDTSSMSMDSGYPCSEQGDSCCKTICVVSVYALPIGLTAHTNATASVIVYAQYNEQTRSFTSSSLYRPPIA</sequence>
<accession>A0A1B9NU22</accession>
<keyword evidence="1" id="KW-0732">Signal</keyword>
<dbReference type="Proteomes" id="UP000093523">
    <property type="component" value="Unassembled WGS sequence"/>
</dbReference>
<protein>
    <submittedName>
        <fullName evidence="2">Uncharacterized protein</fullName>
    </submittedName>
</protein>
<evidence type="ECO:0000256" key="1">
    <source>
        <dbReference type="SAM" id="SignalP"/>
    </source>
</evidence>
<comment type="caution">
    <text evidence="2">The sequence shown here is derived from an EMBL/GenBank/DDBJ whole genome shotgun (WGS) entry which is preliminary data.</text>
</comment>